<gene>
    <name evidence="4" type="ORF">SAMN05446037_105313</name>
</gene>
<feature type="domain" description="FAD dependent oxidoreductase" evidence="3">
    <location>
        <begin position="6"/>
        <end position="369"/>
    </location>
</feature>
<dbReference type="InterPro" id="IPR006076">
    <property type="entry name" value="FAD-dep_OxRdtase"/>
</dbReference>
<dbReference type="EMBL" id="FZOJ01000053">
    <property type="protein sequence ID" value="SNT21307.1"/>
    <property type="molecule type" value="Genomic_DNA"/>
</dbReference>
<evidence type="ECO:0000313" key="5">
    <source>
        <dbReference type="Proteomes" id="UP000198304"/>
    </source>
</evidence>
<feature type="transmembrane region" description="Helical" evidence="2">
    <location>
        <begin position="7"/>
        <end position="24"/>
    </location>
</feature>
<evidence type="ECO:0000259" key="3">
    <source>
        <dbReference type="Pfam" id="PF01266"/>
    </source>
</evidence>
<dbReference type="Gene3D" id="3.50.50.60">
    <property type="entry name" value="FAD/NAD(P)-binding domain"/>
    <property type="match status" value="1"/>
</dbReference>
<dbReference type="SUPFAM" id="SSF51905">
    <property type="entry name" value="FAD/NAD(P)-binding domain"/>
    <property type="match status" value="1"/>
</dbReference>
<keyword evidence="2" id="KW-1133">Transmembrane helix</keyword>
<dbReference type="RefSeq" id="WP_176431592.1">
    <property type="nucleotide sequence ID" value="NZ_FZOJ01000053.1"/>
</dbReference>
<keyword evidence="5" id="KW-1185">Reference proteome</keyword>
<keyword evidence="2" id="KW-0472">Membrane</keyword>
<accession>A0A239KSH3</accession>
<evidence type="ECO:0000256" key="1">
    <source>
        <dbReference type="ARBA" id="ARBA00023002"/>
    </source>
</evidence>
<dbReference type="SUPFAM" id="SSF54373">
    <property type="entry name" value="FAD-linked reductases, C-terminal domain"/>
    <property type="match status" value="1"/>
</dbReference>
<proteinExistence type="predicted"/>
<dbReference type="PANTHER" id="PTHR13847">
    <property type="entry name" value="SARCOSINE DEHYDROGENASE-RELATED"/>
    <property type="match status" value="1"/>
</dbReference>
<dbReference type="Proteomes" id="UP000198304">
    <property type="component" value="Unassembled WGS sequence"/>
</dbReference>
<evidence type="ECO:0000256" key="2">
    <source>
        <dbReference type="SAM" id="Phobius"/>
    </source>
</evidence>
<dbReference type="InterPro" id="IPR036188">
    <property type="entry name" value="FAD/NAD-bd_sf"/>
</dbReference>
<dbReference type="PANTHER" id="PTHR13847:SF287">
    <property type="entry name" value="FAD-DEPENDENT OXIDOREDUCTASE DOMAIN-CONTAINING PROTEIN 1"/>
    <property type="match status" value="1"/>
</dbReference>
<organism evidence="4 5">
    <name type="scientific">Anaerovirgula multivorans</name>
    <dbReference type="NCBI Taxonomy" id="312168"/>
    <lineage>
        <taxon>Bacteria</taxon>
        <taxon>Bacillati</taxon>
        <taxon>Bacillota</taxon>
        <taxon>Clostridia</taxon>
        <taxon>Peptostreptococcales</taxon>
        <taxon>Natronincolaceae</taxon>
        <taxon>Anaerovirgula</taxon>
    </lineage>
</organism>
<name>A0A239KSH3_9FIRM</name>
<dbReference type="GO" id="GO:0016491">
    <property type="term" value="F:oxidoreductase activity"/>
    <property type="evidence" value="ECO:0007669"/>
    <property type="project" value="UniProtKB-KW"/>
</dbReference>
<reference evidence="4 5" key="1">
    <citation type="submission" date="2017-06" db="EMBL/GenBank/DDBJ databases">
        <authorList>
            <person name="Kim H.J."/>
            <person name="Triplett B.A."/>
        </authorList>
    </citation>
    <scope>NUCLEOTIDE SEQUENCE [LARGE SCALE GENOMIC DNA]</scope>
    <source>
        <strain evidence="4 5">SCA</strain>
    </source>
</reference>
<keyword evidence="1" id="KW-0560">Oxidoreductase</keyword>
<protein>
    <submittedName>
        <fullName evidence="4">Sarcosine oxidase subunit beta</fullName>
    </submittedName>
</protein>
<evidence type="ECO:0000313" key="4">
    <source>
        <dbReference type="EMBL" id="SNT21307.1"/>
    </source>
</evidence>
<sequence>MKTKFDVAVIGAGIMGLSTAYYLLKEGYKVVLLEKNEIGSGASGACDDMILLQSKKPGISLEMSLESLEMYRALSKELNTDIQFETRGGMIVIEDQEQLRVMEDFVSNQKKYGLEVEIIDKKDVFKKQPHITEKIIASTYSTKDSQVNPFCVMKGFLAKGIDLGLDIKRNICIKEIVPRKDYWKIILQDDHYIEAEKIVNTSGAWAAKIGDMIGIDIPITPKKGQICVTEQIPQLGETNVWSAEYMVAKMNPELIKNQNPLFKELGIGFAFSQAIHGNYLIGSTRENVGFNKETNYEALKLLVNQAIKFFPILNNVHIIRSFAGFRPASLDGKPIVGEVSERKGFYIAAGHEGDGIALVPITGKLMADLISKKHIYYDMEELNIQRFNKKEEVEKSKAISV</sequence>
<keyword evidence="2" id="KW-0812">Transmembrane</keyword>
<dbReference type="Gene3D" id="3.30.9.10">
    <property type="entry name" value="D-Amino Acid Oxidase, subunit A, domain 2"/>
    <property type="match status" value="1"/>
</dbReference>
<dbReference type="GO" id="GO:0005737">
    <property type="term" value="C:cytoplasm"/>
    <property type="evidence" value="ECO:0007669"/>
    <property type="project" value="TreeGrafter"/>
</dbReference>
<dbReference type="AlphaFoldDB" id="A0A239KSH3"/>
<dbReference type="Pfam" id="PF01266">
    <property type="entry name" value="DAO"/>
    <property type="match status" value="1"/>
</dbReference>